<dbReference type="Pfam" id="PF00383">
    <property type="entry name" value="dCMP_cyt_deam_1"/>
    <property type="match status" value="1"/>
</dbReference>
<dbReference type="PROSITE" id="PS51747">
    <property type="entry name" value="CYT_DCMP_DEAMINASES_2"/>
    <property type="match status" value="1"/>
</dbReference>
<name>A0A516G607_9MICO</name>
<feature type="domain" description="CMP/dCMP-type deaminase" evidence="5">
    <location>
        <begin position="13"/>
        <end position="125"/>
    </location>
</feature>
<dbReference type="PROSITE" id="PS00903">
    <property type="entry name" value="CYT_DCMP_DEAMINASES_1"/>
    <property type="match status" value="1"/>
</dbReference>
<dbReference type="SUPFAM" id="SSF53927">
    <property type="entry name" value="Cytidine deaminase-like"/>
    <property type="match status" value="1"/>
</dbReference>
<keyword evidence="2" id="KW-0479">Metal-binding</keyword>
<protein>
    <submittedName>
        <fullName evidence="6">Nucleoside deaminase</fullName>
    </submittedName>
</protein>
<keyword evidence="3" id="KW-0378">Hydrolase</keyword>
<dbReference type="InterPro" id="IPR016193">
    <property type="entry name" value="Cytidine_deaminase-like"/>
</dbReference>
<comment type="similarity">
    <text evidence="1">Belongs to the cytidine and deoxycytidylate deaminase family.</text>
</comment>
<keyword evidence="7" id="KW-1185">Reference proteome</keyword>
<dbReference type="EMBL" id="CP041616">
    <property type="protein sequence ID" value="QDO86964.1"/>
    <property type="molecule type" value="Genomic_DNA"/>
</dbReference>
<accession>A0A516G607</accession>
<dbReference type="GO" id="GO:0047974">
    <property type="term" value="F:guanosine deaminase activity"/>
    <property type="evidence" value="ECO:0007669"/>
    <property type="project" value="TreeGrafter"/>
</dbReference>
<keyword evidence="4" id="KW-0862">Zinc</keyword>
<dbReference type="AlphaFoldDB" id="A0A516G607"/>
<evidence type="ECO:0000256" key="1">
    <source>
        <dbReference type="ARBA" id="ARBA00006576"/>
    </source>
</evidence>
<evidence type="ECO:0000313" key="6">
    <source>
        <dbReference type="EMBL" id="QDO86964.1"/>
    </source>
</evidence>
<dbReference type="KEGG" id="orz:FNH13_00405"/>
<dbReference type="OrthoDB" id="9802676at2"/>
<reference evidence="6 7" key="1">
    <citation type="submission" date="2019-07" db="EMBL/GenBank/DDBJ databases">
        <title>complete genome sequencing of Ornithinimicrobium sp. H23M54.</title>
        <authorList>
            <person name="Bae J.-W."/>
            <person name="Lee S.-Y."/>
        </authorList>
    </citation>
    <scope>NUCLEOTIDE SEQUENCE [LARGE SCALE GENOMIC DNA]</scope>
    <source>
        <strain evidence="6 7">H23M54</strain>
    </source>
</reference>
<sequence>MPTSPLDRDADDAEHARHLQHTLELARRAVTSGSGGPFGAVVVLDGEVIAEGWNTVVGTSDPTAHAEITAIRAAAEHLGDFQLSGAVIYASCEPCPMCLGAIYWSRAEALYYAATRHDAAAVGFSDAMIYDEIGLAPEARTLPFRRLEVPGAGDVFAQWQAKADRTDY</sequence>
<organism evidence="6 7">
    <name type="scientific">Ornithinimicrobium ciconiae</name>
    <dbReference type="NCBI Taxonomy" id="2594265"/>
    <lineage>
        <taxon>Bacteria</taxon>
        <taxon>Bacillati</taxon>
        <taxon>Actinomycetota</taxon>
        <taxon>Actinomycetes</taxon>
        <taxon>Micrococcales</taxon>
        <taxon>Ornithinimicrobiaceae</taxon>
        <taxon>Ornithinimicrobium</taxon>
    </lineage>
</organism>
<dbReference type="Gene3D" id="3.40.140.10">
    <property type="entry name" value="Cytidine Deaminase, domain 2"/>
    <property type="match status" value="1"/>
</dbReference>
<evidence type="ECO:0000259" key="5">
    <source>
        <dbReference type="PROSITE" id="PS51747"/>
    </source>
</evidence>
<dbReference type="RefSeq" id="WP_143781627.1">
    <property type="nucleotide sequence ID" value="NZ_CP041616.1"/>
</dbReference>
<dbReference type="Proteomes" id="UP000315395">
    <property type="component" value="Chromosome"/>
</dbReference>
<proteinExistence type="inferred from homology"/>
<evidence type="ECO:0000313" key="7">
    <source>
        <dbReference type="Proteomes" id="UP000315395"/>
    </source>
</evidence>
<dbReference type="PANTHER" id="PTHR11079">
    <property type="entry name" value="CYTOSINE DEAMINASE FAMILY MEMBER"/>
    <property type="match status" value="1"/>
</dbReference>
<dbReference type="PANTHER" id="PTHR11079:SF161">
    <property type="entry name" value="CMP_DCMP-TYPE DEAMINASE DOMAIN-CONTAINING PROTEIN"/>
    <property type="match status" value="1"/>
</dbReference>
<dbReference type="FunFam" id="3.40.140.10:FF:000011">
    <property type="entry name" value="tRNA-specific adenosine deaminase"/>
    <property type="match status" value="1"/>
</dbReference>
<dbReference type="GO" id="GO:0006152">
    <property type="term" value="P:purine nucleoside catabolic process"/>
    <property type="evidence" value="ECO:0007669"/>
    <property type="project" value="TreeGrafter"/>
</dbReference>
<evidence type="ECO:0000256" key="2">
    <source>
        <dbReference type="ARBA" id="ARBA00022723"/>
    </source>
</evidence>
<dbReference type="InterPro" id="IPR016192">
    <property type="entry name" value="APOBEC/CMP_deaminase_Zn-bd"/>
</dbReference>
<evidence type="ECO:0000256" key="3">
    <source>
        <dbReference type="ARBA" id="ARBA00022801"/>
    </source>
</evidence>
<dbReference type="InterPro" id="IPR002125">
    <property type="entry name" value="CMP_dCMP_dom"/>
</dbReference>
<dbReference type="GO" id="GO:0008270">
    <property type="term" value="F:zinc ion binding"/>
    <property type="evidence" value="ECO:0007669"/>
    <property type="project" value="InterPro"/>
</dbReference>
<gene>
    <name evidence="6" type="ORF">FNH13_00405</name>
</gene>
<evidence type="ECO:0000256" key="4">
    <source>
        <dbReference type="ARBA" id="ARBA00022833"/>
    </source>
</evidence>
<dbReference type="CDD" id="cd01285">
    <property type="entry name" value="nucleoside_deaminase"/>
    <property type="match status" value="1"/>
</dbReference>